<organism evidence="1 2">
    <name type="scientific">Zobellella aerophila</name>
    <dbReference type="NCBI Taxonomy" id="870480"/>
    <lineage>
        <taxon>Bacteria</taxon>
        <taxon>Pseudomonadati</taxon>
        <taxon>Pseudomonadota</taxon>
        <taxon>Gammaproteobacteria</taxon>
        <taxon>Aeromonadales</taxon>
        <taxon>Aeromonadaceae</taxon>
        <taxon>Zobellella</taxon>
    </lineage>
</organism>
<comment type="caution">
    <text evidence="1">The sequence shown here is derived from an EMBL/GenBank/DDBJ whole genome shotgun (WGS) entry which is preliminary data.</text>
</comment>
<proteinExistence type="predicted"/>
<gene>
    <name evidence="1" type="ORF">GCM10022394_31830</name>
</gene>
<evidence type="ECO:0000313" key="2">
    <source>
        <dbReference type="Proteomes" id="UP001500795"/>
    </source>
</evidence>
<sequence>MTSRLHYSISYLFHASTKLIPGKRQRHLKGQALLVHQGSGLLQLGRHYYPLVAGQGVYLASETLFAWHAFAGARVSTLLLSPRLEQPGDSGRLPASALLPALLDKLAHWQQPRDWQGPYGRLCRAAHDELRELSFTPVDSQPPLLAKVCRDPSGFTLDGAEQDDFRRLFGTDGDSWRLQARLLFALRDLGQGTGLEQLAERYGFAGVPQFEQDCRHWLGSLCHQRGKTG</sequence>
<dbReference type="RefSeq" id="WP_344959808.1">
    <property type="nucleotide sequence ID" value="NZ_BAABCX010000006.1"/>
</dbReference>
<reference evidence="2" key="1">
    <citation type="journal article" date="2019" name="Int. J. Syst. Evol. Microbiol.">
        <title>The Global Catalogue of Microorganisms (GCM) 10K type strain sequencing project: providing services to taxonomists for standard genome sequencing and annotation.</title>
        <authorList>
            <consortium name="The Broad Institute Genomics Platform"/>
            <consortium name="The Broad Institute Genome Sequencing Center for Infectious Disease"/>
            <person name="Wu L."/>
            <person name="Ma J."/>
        </authorList>
    </citation>
    <scope>NUCLEOTIDE SEQUENCE [LARGE SCALE GENOMIC DNA]</scope>
    <source>
        <strain evidence="2">JCM 17110</strain>
    </source>
</reference>
<evidence type="ECO:0000313" key="1">
    <source>
        <dbReference type="EMBL" id="GAA3549285.1"/>
    </source>
</evidence>
<dbReference type="Proteomes" id="UP001500795">
    <property type="component" value="Unassembled WGS sequence"/>
</dbReference>
<keyword evidence="2" id="KW-1185">Reference proteome</keyword>
<protein>
    <recommendedName>
        <fullName evidence="3">AraC-type arabinose-binding/dimerisation domain-containing protein</fullName>
    </recommendedName>
</protein>
<evidence type="ECO:0008006" key="3">
    <source>
        <dbReference type="Google" id="ProtNLM"/>
    </source>
</evidence>
<dbReference type="EMBL" id="BAABCX010000006">
    <property type="protein sequence ID" value="GAA3549285.1"/>
    <property type="molecule type" value="Genomic_DNA"/>
</dbReference>
<name>A0ABP6WDL9_9GAMM</name>
<accession>A0ABP6WDL9</accession>